<feature type="binding site" evidence="5">
    <location>
        <position position="84"/>
    </location>
    <ligand>
        <name>pyruvate</name>
        <dbReference type="ChEBI" id="CHEBI:15361"/>
    </ligand>
</feature>
<dbReference type="HOGENOM" id="CLU_049343_0_2_1"/>
<proteinExistence type="inferred from homology"/>
<reference evidence="6" key="1">
    <citation type="submission" date="2014-07" db="EMBL/GenBank/DDBJ databases">
        <title>Draft genome sequence of the yeast Pseudozyma antarctica JCM 10317 known as a producer of lipase B which used in a wide range of industrial applications.</title>
        <authorList>
            <person name="Morita T."/>
            <person name="Saika A."/>
            <person name="Koike H."/>
        </authorList>
    </citation>
    <scope>NUCLEOTIDE SEQUENCE</scope>
    <source>
        <strain evidence="6">JCM 10317</strain>
    </source>
</reference>
<evidence type="ECO:0000256" key="2">
    <source>
        <dbReference type="ARBA" id="ARBA00023270"/>
    </source>
</evidence>
<feature type="active site" description="Schiff-base intermediate with substrate" evidence="4">
    <location>
        <position position="207"/>
    </location>
</feature>
<evidence type="ECO:0000256" key="4">
    <source>
        <dbReference type="PIRSR" id="PIRSR001365-1"/>
    </source>
</evidence>
<keyword evidence="2" id="KW-0704">Schiff base</keyword>
<dbReference type="PRINTS" id="PR00146">
    <property type="entry name" value="DHPICSNTHASE"/>
</dbReference>
<dbReference type="EMBL" id="DF830074">
    <property type="protein sequence ID" value="GAK65153.1"/>
    <property type="molecule type" value="Genomic_DNA"/>
</dbReference>
<gene>
    <name evidence="6" type="ORF">PAN0_007c3370</name>
</gene>
<dbReference type="PROSITE" id="PS00665">
    <property type="entry name" value="DHDPS_1"/>
    <property type="match status" value="1"/>
</dbReference>
<dbReference type="Proteomes" id="UP000053758">
    <property type="component" value="Unassembled WGS sequence"/>
</dbReference>
<protein>
    <submittedName>
        <fullName evidence="6">Dihydrodipicolinate synthase</fullName>
    </submittedName>
</protein>
<dbReference type="RefSeq" id="XP_014656940.1">
    <property type="nucleotide sequence ID" value="XM_014801454.1"/>
</dbReference>
<dbReference type="GeneID" id="26304048"/>
<evidence type="ECO:0000313" key="6">
    <source>
        <dbReference type="EMBL" id="GAK65153.1"/>
    </source>
</evidence>
<evidence type="ECO:0000313" key="7">
    <source>
        <dbReference type="Proteomes" id="UP000053758"/>
    </source>
</evidence>
<feature type="active site" description="Proton donor/acceptor" evidence="4">
    <location>
        <position position="178"/>
    </location>
</feature>
<dbReference type="Gene3D" id="3.20.20.70">
    <property type="entry name" value="Aldolase class I"/>
    <property type="match status" value="1"/>
</dbReference>
<dbReference type="SMART" id="SM01130">
    <property type="entry name" value="DHDPS"/>
    <property type="match status" value="1"/>
</dbReference>
<evidence type="ECO:0000256" key="3">
    <source>
        <dbReference type="PIRNR" id="PIRNR001365"/>
    </source>
</evidence>
<dbReference type="PANTHER" id="PTHR12128">
    <property type="entry name" value="DIHYDRODIPICOLINATE SYNTHASE"/>
    <property type="match status" value="1"/>
</dbReference>
<dbReference type="GO" id="GO:0008840">
    <property type="term" value="F:4-hydroxy-tetrahydrodipicolinate synthase activity"/>
    <property type="evidence" value="ECO:0007669"/>
    <property type="project" value="TreeGrafter"/>
</dbReference>
<dbReference type="InterPro" id="IPR020624">
    <property type="entry name" value="Schiff_base-form_aldolases_CS"/>
</dbReference>
<comment type="similarity">
    <text evidence="3">Belongs to the DapA family.</text>
</comment>
<dbReference type="PIRSF" id="PIRSF001365">
    <property type="entry name" value="DHDPS"/>
    <property type="match status" value="1"/>
</dbReference>
<dbReference type="SUPFAM" id="SSF51569">
    <property type="entry name" value="Aldolase"/>
    <property type="match status" value="1"/>
</dbReference>
<feature type="binding site" evidence="5">
    <location>
        <position position="254"/>
    </location>
    <ligand>
        <name>pyruvate</name>
        <dbReference type="ChEBI" id="CHEBI:15361"/>
    </ligand>
</feature>
<dbReference type="PANTHER" id="PTHR12128:SF66">
    <property type="entry name" value="4-HYDROXY-2-OXOGLUTARATE ALDOLASE, MITOCHONDRIAL"/>
    <property type="match status" value="1"/>
</dbReference>
<keyword evidence="1 3" id="KW-0456">Lyase</keyword>
<dbReference type="InterPro" id="IPR002220">
    <property type="entry name" value="DapA-like"/>
</dbReference>
<dbReference type="CDD" id="cd00408">
    <property type="entry name" value="DHDPS-like"/>
    <property type="match status" value="1"/>
</dbReference>
<accession>A0A081CEQ7</accession>
<name>A0A081CEQ7_PSEA2</name>
<dbReference type="AlphaFoldDB" id="A0A081CEQ7"/>
<keyword evidence="7" id="KW-1185">Reference proteome</keyword>
<evidence type="ECO:0000256" key="5">
    <source>
        <dbReference type="PIRSR" id="PIRSR001365-2"/>
    </source>
</evidence>
<organism evidence="6">
    <name type="scientific">Pseudozyma antarctica</name>
    <name type="common">Yeast</name>
    <name type="synonym">Candida antarctica</name>
    <dbReference type="NCBI Taxonomy" id="84753"/>
    <lineage>
        <taxon>Eukaryota</taxon>
        <taxon>Fungi</taxon>
        <taxon>Dikarya</taxon>
        <taxon>Basidiomycota</taxon>
        <taxon>Ustilaginomycotina</taxon>
        <taxon>Ustilaginomycetes</taxon>
        <taxon>Ustilaginales</taxon>
        <taxon>Ustilaginaceae</taxon>
        <taxon>Moesziomyces</taxon>
    </lineage>
</organism>
<evidence type="ECO:0000256" key="1">
    <source>
        <dbReference type="ARBA" id="ARBA00023239"/>
    </source>
</evidence>
<dbReference type="Pfam" id="PF00701">
    <property type="entry name" value="DHDPS"/>
    <property type="match status" value="1"/>
</dbReference>
<dbReference type="InterPro" id="IPR013785">
    <property type="entry name" value="Aldolase_TIM"/>
</dbReference>
<sequence>MLTKPRIIKGNSARRTPSTMVALEVVSSVEALPETKTLKRGIYVPVLTFFTGEHGAVLDLEAFEKHIAYVATSGVAGIVALGSTGEAVSLTDDEKVTLVRSTRKAMNACGCSDMPLIAGAGGHSVVTARASLAAMASAGASHALVLPSSYYPNQLGAPAALDFYTAIADSSPIPILIYSYPGVCSGINLSSDVTRKLSHHPRIRGVKHTDHDIGKMARNCALPAAAGDGVHFFVLGGASDYLIGALAVGAHGTITGMGNIAPRAVVQLQRLFDQGRHPEATELQHIVSLAEWELGKGGVPMHKALVDSFHGYGGLPRAPLQPSPKETVQQAVTAFHRLMQVEQELAKST</sequence>